<dbReference type="Proteomes" id="UP000239560">
    <property type="component" value="Unassembled WGS sequence"/>
</dbReference>
<evidence type="ECO:0000313" key="2">
    <source>
        <dbReference type="EMBL" id="PRQ76126.1"/>
    </source>
</evidence>
<evidence type="ECO:0000313" key="3">
    <source>
        <dbReference type="Proteomes" id="UP000199069"/>
    </source>
</evidence>
<dbReference type="PANTHER" id="PTHR47186">
    <property type="entry name" value="LEUCINE-RICH REPEAT-CONTAINING PROTEIN 57"/>
    <property type="match status" value="1"/>
</dbReference>
<dbReference type="AlphaFoldDB" id="A0A0K3CBW9"/>
<proteinExistence type="predicted"/>
<reference evidence="1 3" key="1">
    <citation type="submission" date="2015-07" db="EMBL/GenBank/DDBJ databases">
        <authorList>
            <person name="Cajimat M.N.B."/>
            <person name="Milazzo M.L."/>
            <person name="Fulhorst C.F."/>
        </authorList>
    </citation>
    <scope>NUCLEOTIDE SEQUENCE [LARGE SCALE GENOMIC DNA]</scope>
    <source>
        <strain evidence="1">Single colony</strain>
    </source>
</reference>
<accession>A0A0K3CBW9</accession>
<dbReference type="Proteomes" id="UP000199069">
    <property type="component" value="Unassembled WGS sequence"/>
</dbReference>
<organism evidence="1 3">
    <name type="scientific">Rhodotorula toruloides</name>
    <name type="common">Yeast</name>
    <name type="synonym">Rhodosporidium toruloides</name>
    <dbReference type="NCBI Taxonomy" id="5286"/>
    <lineage>
        <taxon>Eukaryota</taxon>
        <taxon>Fungi</taxon>
        <taxon>Dikarya</taxon>
        <taxon>Basidiomycota</taxon>
        <taxon>Pucciniomycotina</taxon>
        <taxon>Microbotryomycetes</taxon>
        <taxon>Sporidiobolales</taxon>
        <taxon>Sporidiobolaceae</taxon>
        <taxon>Rhodotorula</taxon>
    </lineage>
</organism>
<dbReference type="EMBL" id="LCTV02000003">
    <property type="protein sequence ID" value="PRQ76126.1"/>
    <property type="molecule type" value="Genomic_DNA"/>
</dbReference>
<dbReference type="SUPFAM" id="SSF52047">
    <property type="entry name" value="RNI-like"/>
    <property type="match status" value="2"/>
</dbReference>
<dbReference type="InterPro" id="IPR032675">
    <property type="entry name" value="LRR_dom_sf"/>
</dbReference>
<evidence type="ECO:0000313" key="1">
    <source>
        <dbReference type="EMBL" id="CTR06040.1"/>
    </source>
</evidence>
<protein>
    <submittedName>
        <fullName evidence="1 2">Proteophosphoglycan ppg4</fullName>
    </submittedName>
</protein>
<dbReference type="Gene3D" id="3.80.10.10">
    <property type="entry name" value="Ribonuclease Inhibitor"/>
    <property type="match status" value="2"/>
</dbReference>
<sequence>MRSTSSSVPEHRGVASLCQGGVAIGHLGVATVQCCGQCSVQLSIPHTAPAVVLLVPLVRSFAFPSFLLALTPMLDLHTIATMPGSGGLGLSLAQPVIVVQPKRIRIKQEDGYLVGTQDGRQARRTLESLSDELLTRIFWHVYISYMAQNLDDRRLAEIEKVDTFIPSGIIAPLGYTTLNKRIYRLTYGLWMSTMTINEDDVAQDRIMTGILIRSLAPGWPTTQYITEFNGYLSSSSPQLQCTTFMSLRNLRRLIITFWSSANTSEPLPPAFLAVLPSFRHLEYLRLREFDGISEGSPVLRLDQHLSSLQTLEIDGKGIPVEWHGSLGNLKHLTMRYKSRNEVAAHLGTGIPWTTLESLVVDVKDLWTLKLLEVEVMTASMLEILPLKHLEINVPSVRKADFGKLKNTFESLFLNLCKTRLSSMHISHFDRLPAEMSFVLCGVKTLTIDTSEPVVDEDRAARLAVFVRCFPDVQVVRIAYTNWIDHPRSLEDFVFFDDDEDKLGFDDDHTAESMSLLPSHEFAFAYPHWLSFLFELLWTEVREVRYRARLETVEMRWTREGARGPLEAEKWHVGTRPARSRSPLTLLHLAHLLTSPLAGSLNFTTCFTTFEMSTNLTAPTDEPFSCPSNRLSRLVATAPRSLSSLPTEILQNIFTQLHHLTRVPRLATKGFRIELRYTQLDKCIFGIAKPIWMSLFILPPDAIEPTGKLVQDPVLAAFLDHTDCAAGVREAVIRLERNTFSLACLAVSKLSHLTTLDIDSWSEEAPDSATSLVVALKRLTSLRSLRLGVVPWDAPWDQLRLDRDLPLLRDLDVVDEKLFEALAPGFSRLTRLTIGHFAMGRNHVPWRTLRYLEINPEEEAFEPAQFIDSLTSYMCEPANPALPLEGLVFTFPTLRQADEVETDEAEFCQADLYHIFRNLRLSSLRSLSLSHIDSFKWTQPNFLLPSVTLLHLGGTCDFTSKEEFDHFLAFVHSFPMLQELRLSQFGIFTQAVTDPTPTSLTADAISRLSSRQLASIASTLVILLFSLQSTTVTKFVYRENGHDSKEMRWQREPGGAFKGELWSWG</sequence>
<dbReference type="OrthoDB" id="10280718at2759"/>
<gene>
    <name evidence="1" type="primary">FGENESH: predicted gene_3.352</name>
    <name evidence="2" type="ORF">AAT19DRAFT_13148</name>
    <name evidence="1" type="ORF">BN2166_0019010</name>
</gene>
<dbReference type="PANTHER" id="PTHR47186:SF63">
    <property type="entry name" value="C-JID DOMAIN-CONTAINING PROTEIN"/>
    <property type="match status" value="1"/>
</dbReference>
<name>A0A0K3CBW9_RHOTO</name>
<evidence type="ECO:0000313" key="4">
    <source>
        <dbReference type="Proteomes" id="UP000239560"/>
    </source>
</evidence>
<reference evidence="2 4" key="2">
    <citation type="journal article" date="2018" name="Elife">
        <title>Functional genomics of lipid metabolism in the oleaginous yeast Rhodosporidium toruloides.</title>
        <authorList>
            <person name="Coradetti S.T."/>
            <person name="Pinel D."/>
            <person name="Geiselman G."/>
            <person name="Ito M."/>
            <person name="Mondo S."/>
            <person name="Reilly M.C."/>
            <person name="Cheng Y.F."/>
            <person name="Bauer S."/>
            <person name="Grigoriev I."/>
            <person name="Gladden J.M."/>
            <person name="Simmons B.A."/>
            <person name="Brem R."/>
            <person name="Arkin A.P."/>
            <person name="Skerker J.M."/>
        </authorList>
    </citation>
    <scope>NUCLEOTIDE SEQUENCE [LARGE SCALE GENOMIC DNA]</scope>
    <source>
        <strain evidence="2 4">NBRC 0880</strain>
    </source>
</reference>
<keyword evidence="3" id="KW-1185">Reference proteome</keyword>
<dbReference type="EMBL" id="CWKI01000003">
    <property type="protein sequence ID" value="CTR06040.1"/>
    <property type="molecule type" value="Genomic_DNA"/>
</dbReference>